<dbReference type="PROSITE" id="PS51898">
    <property type="entry name" value="TYR_RECOMBINASE"/>
    <property type="match status" value="1"/>
</dbReference>
<dbReference type="InterPro" id="IPR025269">
    <property type="entry name" value="SAM-like_dom"/>
</dbReference>
<dbReference type="InterPro" id="IPR011010">
    <property type="entry name" value="DNA_brk_join_enz"/>
</dbReference>
<dbReference type="RefSeq" id="WP_188321470.1">
    <property type="nucleotide sequence ID" value="NZ_CP060203.1"/>
</dbReference>
<dbReference type="Proteomes" id="UP000516438">
    <property type="component" value="Chromosome"/>
</dbReference>
<dbReference type="PANTHER" id="PTHR30349:SF64">
    <property type="entry name" value="PROPHAGE INTEGRASE INTD-RELATED"/>
    <property type="match status" value="1"/>
</dbReference>
<dbReference type="CDD" id="cd01185">
    <property type="entry name" value="INTN1_C_like"/>
    <property type="match status" value="1"/>
</dbReference>
<evidence type="ECO:0000313" key="5">
    <source>
        <dbReference type="EMBL" id="QNS41715.1"/>
    </source>
</evidence>
<evidence type="ECO:0000256" key="1">
    <source>
        <dbReference type="ARBA" id="ARBA00008857"/>
    </source>
</evidence>
<dbReference type="Gene3D" id="1.10.150.130">
    <property type="match status" value="1"/>
</dbReference>
<accession>A0A7H1DXK7</accession>
<dbReference type="KEGG" id="cmaq:H0S70_01595"/>
<keyword evidence="3" id="KW-0233">DNA recombination</keyword>
<dbReference type="EMBL" id="CP060203">
    <property type="protein sequence ID" value="QNS41715.1"/>
    <property type="molecule type" value="Genomic_DNA"/>
</dbReference>
<dbReference type="InterPro" id="IPR010998">
    <property type="entry name" value="Integrase_recombinase_N"/>
</dbReference>
<keyword evidence="2" id="KW-0238">DNA-binding</keyword>
<dbReference type="Pfam" id="PF13102">
    <property type="entry name" value="Phage_int_SAM_5"/>
    <property type="match status" value="1"/>
</dbReference>
<dbReference type="InterPro" id="IPR013762">
    <property type="entry name" value="Integrase-like_cat_sf"/>
</dbReference>
<sequence>MNQTFSLLIYVKKSKENANGECPIYLRITIDGQATEISVKRTVKPSQWNSKGQKVSGHTEAVKMLNHYIKTFEQQVHNAHHELMKEGVTITSEILKNKLTGKNSKSRMLISVFKDHNTRMEALVGKEYAKGTLTRYRTCLSHLQEFLKWKFNVSDIEITEIDHAFISDFEFFLRTEKSCANNSAVKYIKNFGKIIRICLANKWLTYDPFLCYDSKFVEVKRDFLDEQELFNLANKEFEIERIAQVRDIFLFSCYTGLAYIDTKNLKRSNIGVGIDGNKWIFTSRQKTKTQSNIPLLLQAEEIIEKYKAHPHCGVSGSLLPVLSNQKMNSYLKEIADLCQIKKELTFHIARHTFATTITLSNGVPIESVSKMLGHKSIKTTQHYAKILDAKVSVDMNNLQLTLNKKKVMDSQSEKLGT</sequence>
<dbReference type="InterPro" id="IPR002104">
    <property type="entry name" value="Integrase_catalytic"/>
</dbReference>
<evidence type="ECO:0000256" key="3">
    <source>
        <dbReference type="ARBA" id="ARBA00023172"/>
    </source>
</evidence>
<dbReference type="GO" id="GO:0015074">
    <property type="term" value="P:DNA integration"/>
    <property type="evidence" value="ECO:0007669"/>
    <property type="project" value="InterPro"/>
</dbReference>
<evidence type="ECO:0000313" key="6">
    <source>
        <dbReference type="Proteomes" id="UP000516438"/>
    </source>
</evidence>
<name>A0A7H1DXK7_9FLAO</name>
<dbReference type="Pfam" id="PF17293">
    <property type="entry name" value="Arm-DNA-bind_5"/>
    <property type="match status" value="1"/>
</dbReference>
<dbReference type="InterPro" id="IPR050090">
    <property type="entry name" value="Tyrosine_recombinase_XerCD"/>
</dbReference>
<evidence type="ECO:0000256" key="2">
    <source>
        <dbReference type="ARBA" id="ARBA00023125"/>
    </source>
</evidence>
<reference evidence="5 6" key="1">
    <citation type="submission" date="2020-07" db="EMBL/GenBank/DDBJ databases">
        <title>Complete genome and description of Chryseobacterium manosquense strain Marseille-Q2069 sp. nov.</title>
        <authorList>
            <person name="Boxberger M."/>
        </authorList>
    </citation>
    <scope>NUCLEOTIDE SEQUENCE [LARGE SCALE GENOMIC DNA]</scope>
    <source>
        <strain evidence="5 6">Marseille-Q2069</strain>
    </source>
</reference>
<dbReference type="AlphaFoldDB" id="A0A7H1DXK7"/>
<protein>
    <submittedName>
        <fullName evidence="5">Site-specific integrase</fullName>
    </submittedName>
</protein>
<dbReference type="PANTHER" id="PTHR30349">
    <property type="entry name" value="PHAGE INTEGRASE-RELATED"/>
    <property type="match status" value="1"/>
</dbReference>
<gene>
    <name evidence="5" type="ORF">H0S70_01595</name>
</gene>
<evidence type="ECO:0000259" key="4">
    <source>
        <dbReference type="PROSITE" id="PS51898"/>
    </source>
</evidence>
<feature type="domain" description="Tyr recombinase" evidence="4">
    <location>
        <begin position="219"/>
        <end position="397"/>
    </location>
</feature>
<dbReference type="GO" id="GO:0003677">
    <property type="term" value="F:DNA binding"/>
    <property type="evidence" value="ECO:0007669"/>
    <property type="project" value="UniProtKB-KW"/>
</dbReference>
<dbReference type="Gene3D" id="1.10.443.10">
    <property type="entry name" value="Intergrase catalytic core"/>
    <property type="match status" value="1"/>
</dbReference>
<organism evidence="5 6">
    <name type="scientific">Chryseobacterium manosquense</name>
    <dbReference type="NCBI Taxonomy" id="2754694"/>
    <lineage>
        <taxon>Bacteria</taxon>
        <taxon>Pseudomonadati</taxon>
        <taxon>Bacteroidota</taxon>
        <taxon>Flavobacteriia</taxon>
        <taxon>Flavobacteriales</taxon>
        <taxon>Weeksellaceae</taxon>
        <taxon>Chryseobacterium group</taxon>
        <taxon>Chryseobacterium</taxon>
    </lineage>
</organism>
<dbReference type="InterPro" id="IPR035386">
    <property type="entry name" value="Arm-DNA-bind_5"/>
</dbReference>
<dbReference type="Pfam" id="PF00589">
    <property type="entry name" value="Phage_integrase"/>
    <property type="match status" value="1"/>
</dbReference>
<dbReference type="SUPFAM" id="SSF56349">
    <property type="entry name" value="DNA breaking-rejoining enzymes"/>
    <property type="match status" value="1"/>
</dbReference>
<dbReference type="GO" id="GO:0006310">
    <property type="term" value="P:DNA recombination"/>
    <property type="evidence" value="ECO:0007669"/>
    <property type="project" value="UniProtKB-KW"/>
</dbReference>
<keyword evidence="6" id="KW-1185">Reference proteome</keyword>
<proteinExistence type="inferred from homology"/>
<comment type="similarity">
    <text evidence="1">Belongs to the 'phage' integrase family.</text>
</comment>